<evidence type="ECO:0000313" key="3">
    <source>
        <dbReference type="Proteomes" id="UP001305414"/>
    </source>
</evidence>
<accession>A0AAN7ZAU1</accession>
<dbReference type="AlphaFoldDB" id="A0AAN7ZAU1"/>
<feature type="compositionally biased region" description="Basic and acidic residues" evidence="1">
    <location>
        <begin position="44"/>
        <end position="61"/>
    </location>
</feature>
<reference evidence="2 3" key="1">
    <citation type="submission" date="2023-10" db="EMBL/GenBank/DDBJ databases">
        <title>Draft genome sequence of Xylaria bambusicola isolate GMP-LS, the root and basal stem rot pathogen of sugarcane in Indonesia.</title>
        <authorList>
            <person name="Selvaraj P."/>
            <person name="Muralishankar V."/>
            <person name="Muruganantham S."/>
            <person name="Sp S."/>
            <person name="Haryani S."/>
            <person name="Lau K.J.X."/>
            <person name="Naqvi N.I."/>
        </authorList>
    </citation>
    <scope>NUCLEOTIDE SEQUENCE [LARGE SCALE GENOMIC DNA]</scope>
    <source>
        <strain evidence="2">GMP-LS</strain>
    </source>
</reference>
<dbReference type="Proteomes" id="UP001305414">
    <property type="component" value="Unassembled WGS sequence"/>
</dbReference>
<evidence type="ECO:0000256" key="1">
    <source>
        <dbReference type="SAM" id="MobiDB-lite"/>
    </source>
</evidence>
<feature type="region of interest" description="Disordered" evidence="1">
    <location>
        <begin position="44"/>
        <end position="69"/>
    </location>
</feature>
<dbReference type="EMBL" id="JAWHQM010000025">
    <property type="protein sequence ID" value="KAK5632421.1"/>
    <property type="molecule type" value="Genomic_DNA"/>
</dbReference>
<proteinExistence type="predicted"/>
<name>A0AAN7ZAU1_9PEZI</name>
<keyword evidence="3" id="KW-1185">Reference proteome</keyword>
<organism evidence="2 3">
    <name type="scientific">Xylaria bambusicola</name>
    <dbReference type="NCBI Taxonomy" id="326684"/>
    <lineage>
        <taxon>Eukaryota</taxon>
        <taxon>Fungi</taxon>
        <taxon>Dikarya</taxon>
        <taxon>Ascomycota</taxon>
        <taxon>Pezizomycotina</taxon>
        <taxon>Sordariomycetes</taxon>
        <taxon>Xylariomycetidae</taxon>
        <taxon>Xylariales</taxon>
        <taxon>Xylariaceae</taxon>
        <taxon>Xylaria</taxon>
    </lineage>
</organism>
<evidence type="ECO:0000313" key="2">
    <source>
        <dbReference type="EMBL" id="KAK5632421.1"/>
    </source>
</evidence>
<protein>
    <submittedName>
        <fullName evidence="2">Uncharacterized protein</fullName>
    </submittedName>
</protein>
<sequence length="396" mass="43893">MASSNSTNPKTPSTELGSLTRVLKELTLVADKCYELRKALDAPSHKFRSEQRKQRKMREISEESLASARNRGAEIKQRLTDMLSSTPPLPAADVDIIEDAIWGFDSMLENIEDQRVTGLIHTIDTAHIDFYRAHVDIESIHSEEARVELKTALNVLDQALAHFRQCVEHNCHNVILDLAEGYTGLPLAAASASSTSATISSASSIGGSQESWVSLDSMVSDPTQFDRANPPSLSLLSGWLGFGTDSVATALLLNDAVVQSSFQQWRSVNGQPTIADHPENLKLVLVFFTYPRDSLINWCESKLNLTEKRADGIAFSAALFASQVVRYFENSCEDIDWKPVSAQDGLEAYEIARQRWATALQIFWFLEKMYGITRSQTSDRGLASMLSNLTTTKKLS</sequence>
<comment type="caution">
    <text evidence="2">The sequence shown here is derived from an EMBL/GenBank/DDBJ whole genome shotgun (WGS) entry which is preliminary data.</text>
</comment>
<gene>
    <name evidence="2" type="ORF">RRF57_008135</name>
</gene>